<sequence>MLYVIIIVVVAALIYGPSYWVKHTFEKYSIPDDRYPGTGGELARILLDWAKLPSVKVEETAQGDHYDPIEKVVRLTPDKFNGKSLTAITVAAHEVGHAIQDRDGYLPLKIRTRLVQIAAPAEKLGAAILMLAPLIMVVTRAPIAGALFFAGGLLTLGAATLVHLITLPMEMHASFSRALPMLEKGGYLIKGDEHHARRILRAAALTYVSASLMTLLNIGRWWAILRR</sequence>
<dbReference type="EMBL" id="FOSP01000015">
    <property type="protein sequence ID" value="SFK77894.1"/>
    <property type="molecule type" value="Genomic_DNA"/>
</dbReference>
<proteinExistence type="predicted"/>
<organism evidence="2 3">
    <name type="scientific">Nitrosomonas aestuarii</name>
    <dbReference type="NCBI Taxonomy" id="52441"/>
    <lineage>
        <taxon>Bacteria</taxon>
        <taxon>Pseudomonadati</taxon>
        <taxon>Pseudomonadota</taxon>
        <taxon>Betaproteobacteria</taxon>
        <taxon>Nitrosomonadales</taxon>
        <taxon>Nitrosomonadaceae</taxon>
        <taxon>Nitrosomonas</taxon>
    </lineage>
</organism>
<dbReference type="RefSeq" id="WP_090699872.1">
    <property type="nucleotide sequence ID" value="NZ_FOSP01000015.1"/>
</dbReference>
<keyword evidence="1" id="KW-0472">Membrane</keyword>
<evidence type="ECO:0000256" key="1">
    <source>
        <dbReference type="SAM" id="Phobius"/>
    </source>
</evidence>
<dbReference type="Proteomes" id="UP000199533">
    <property type="component" value="Unassembled WGS sequence"/>
</dbReference>
<keyword evidence="3" id="KW-1185">Reference proteome</keyword>
<gene>
    <name evidence="2" type="ORF">SAMN05216302_101518</name>
</gene>
<evidence type="ECO:0000313" key="3">
    <source>
        <dbReference type="Proteomes" id="UP000199533"/>
    </source>
</evidence>
<dbReference type="Pfam" id="PF04298">
    <property type="entry name" value="Zn_peptidase_2"/>
    <property type="match status" value="1"/>
</dbReference>
<dbReference type="STRING" id="52441.SAMN05216302_101518"/>
<reference evidence="3" key="1">
    <citation type="submission" date="2016-10" db="EMBL/GenBank/DDBJ databases">
        <authorList>
            <person name="Varghese N."/>
            <person name="Submissions S."/>
        </authorList>
    </citation>
    <scope>NUCLEOTIDE SEQUENCE [LARGE SCALE GENOMIC DNA]</scope>
    <source>
        <strain evidence="3">Nm69</strain>
    </source>
</reference>
<keyword evidence="1" id="KW-0812">Transmembrane</keyword>
<dbReference type="InterPro" id="IPR007395">
    <property type="entry name" value="Zn_peptidase_2"/>
</dbReference>
<accession>A0A1I4C9P5</accession>
<feature type="transmembrane region" description="Helical" evidence="1">
    <location>
        <begin position="117"/>
        <end position="137"/>
    </location>
</feature>
<feature type="transmembrane region" description="Helical" evidence="1">
    <location>
        <begin position="143"/>
        <end position="167"/>
    </location>
</feature>
<dbReference type="PANTHER" id="PTHR36434">
    <property type="entry name" value="MEMBRANE PROTEASE YUGP-RELATED"/>
    <property type="match status" value="1"/>
</dbReference>
<protein>
    <recommendedName>
        <fullName evidence="4">Zinc metallopeptidase</fullName>
    </recommendedName>
</protein>
<dbReference type="OrthoDB" id="9805386at2"/>
<keyword evidence="1" id="KW-1133">Transmembrane helix</keyword>
<evidence type="ECO:0008006" key="4">
    <source>
        <dbReference type="Google" id="ProtNLM"/>
    </source>
</evidence>
<dbReference type="AlphaFoldDB" id="A0A1I4C9P5"/>
<dbReference type="PANTHER" id="PTHR36434:SF1">
    <property type="entry name" value="MEMBRANE PROTEASE YUGP-RELATED"/>
    <property type="match status" value="1"/>
</dbReference>
<feature type="transmembrane region" description="Helical" evidence="1">
    <location>
        <begin position="204"/>
        <end position="224"/>
    </location>
</feature>
<name>A0A1I4C9P5_9PROT</name>
<evidence type="ECO:0000313" key="2">
    <source>
        <dbReference type="EMBL" id="SFK77894.1"/>
    </source>
</evidence>